<comment type="caution">
    <text evidence="8">The sequence shown here is derived from an EMBL/GenBank/DDBJ whole genome shotgun (WGS) entry which is preliminary data.</text>
</comment>
<name>A0A8K0JID8_9TREE</name>
<comment type="function">
    <text evidence="6">Component of the sequence-specific heterotrimeric transcription factor (NF-Y) which specifically recognizes a 5'-CCAAT-3' box motif found in the promoters of its target genes.</text>
</comment>
<evidence type="ECO:0000313" key="9">
    <source>
        <dbReference type="Proteomes" id="UP000812966"/>
    </source>
</evidence>
<dbReference type="SMART" id="SM00521">
    <property type="entry name" value="CBF"/>
    <property type="match status" value="1"/>
</dbReference>
<dbReference type="GO" id="GO:0003700">
    <property type="term" value="F:DNA-binding transcription factor activity"/>
    <property type="evidence" value="ECO:0007669"/>
    <property type="project" value="UniProtKB-UniRule"/>
</dbReference>
<dbReference type="EMBL" id="JABELV010000143">
    <property type="protein sequence ID" value="KAG7529604.1"/>
    <property type="molecule type" value="Genomic_DNA"/>
</dbReference>
<keyword evidence="3 6" id="KW-0238">DNA-binding</keyword>
<feature type="compositionally biased region" description="Low complexity" evidence="7">
    <location>
        <begin position="43"/>
        <end position="63"/>
    </location>
</feature>
<dbReference type="PRINTS" id="PR00616">
    <property type="entry name" value="CCAATSUBUNTB"/>
</dbReference>
<evidence type="ECO:0000256" key="2">
    <source>
        <dbReference type="ARBA" id="ARBA00023015"/>
    </source>
</evidence>
<feature type="compositionally biased region" description="Basic and acidic residues" evidence="7">
    <location>
        <begin position="527"/>
        <end position="539"/>
    </location>
</feature>
<feature type="region of interest" description="Disordered" evidence="7">
    <location>
        <begin position="527"/>
        <end position="590"/>
    </location>
</feature>
<evidence type="ECO:0000256" key="5">
    <source>
        <dbReference type="ARBA" id="ARBA00023242"/>
    </source>
</evidence>
<dbReference type="PROSITE" id="PS51152">
    <property type="entry name" value="NFYA_HAP2_2"/>
    <property type="match status" value="1"/>
</dbReference>
<dbReference type="PANTHER" id="PTHR12632">
    <property type="entry name" value="TRANSCRIPTION FACTOR NF-Y ALPHA-RELATED"/>
    <property type="match status" value="1"/>
</dbReference>
<dbReference type="Proteomes" id="UP000812966">
    <property type="component" value="Unassembled WGS sequence"/>
</dbReference>
<comment type="similarity">
    <text evidence="6">Belongs to the NFYA/HAP2 subunit family.</text>
</comment>
<reference evidence="8" key="1">
    <citation type="submission" date="2020-04" db="EMBL/GenBank/DDBJ databases">
        <title>Analysis of mating type loci in Filobasidium floriforme.</title>
        <authorList>
            <person name="Nowrousian M."/>
        </authorList>
    </citation>
    <scope>NUCLEOTIDE SEQUENCE</scope>
    <source>
        <strain evidence="8">CBS 6242</strain>
    </source>
</reference>
<dbReference type="Gene3D" id="6.10.250.2430">
    <property type="match status" value="1"/>
</dbReference>
<keyword evidence="9" id="KW-1185">Reference proteome</keyword>
<feature type="compositionally biased region" description="Acidic residues" evidence="7">
    <location>
        <begin position="287"/>
        <end position="296"/>
    </location>
</feature>
<dbReference type="InterPro" id="IPR001289">
    <property type="entry name" value="NFYA"/>
</dbReference>
<evidence type="ECO:0000256" key="7">
    <source>
        <dbReference type="SAM" id="MobiDB-lite"/>
    </source>
</evidence>
<dbReference type="GO" id="GO:0005634">
    <property type="term" value="C:nucleus"/>
    <property type="evidence" value="ECO:0007669"/>
    <property type="project" value="UniProtKB-SubCell"/>
</dbReference>
<accession>A0A8K0JID8</accession>
<comment type="subunit">
    <text evidence="6">Heterotrimer.</text>
</comment>
<keyword evidence="5 6" id="KW-0539">Nucleus</keyword>
<evidence type="ECO:0000313" key="8">
    <source>
        <dbReference type="EMBL" id="KAG7529604.1"/>
    </source>
</evidence>
<sequence length="590" mass="63605">MMVDTSTVWASPKFTFQDDPVDGNDDPSAHFSSFPDILEHQSSTKSRSGSSSGSRLDASSPRSVSPLRADDHFAGSPGDTDTHSTGKQTGVDFVHGFPGMPYGHGARRDSASSTTIGRMGMNTRPYSPSSAGGDAGGRSTQRNSFDSKSGIISTPRFSRPNSPPTLPLMRQFSSGQTPHPGLRTPYSDPLIPVPTASSSSFSTNHHPHFQHNPHIGSSSIHQTHTHHPHHHPHHHNPSFTSPHSSSRHSGEHSPTDDLSGVGRLSDQRGDDEVQPEVLDLVNVNEGVSDDEDDDFEDRTTFSNGALKDEPPTPRLSHNMHEPHTPAAYQEAQRLLNQVTKNLSSMSKSATLGGNTSHSPASLMAELRRNSGEGSDLARIPMSPLEDESGRAGNTNFLVEMAKMSTSMNGQPVHAPGHLHSLDPVQMDGIAVHDLQMMGLPQPPSAMGNFDFDDDDGEQDEEPLYVNAKQYHRILKRRAARARLEEMNRVVKERKPYLHESRHKHACSRPRGPGGRFLTAPEIAALKAKEEAEASAKPRPEIGPGGDSVSGTSPSEGGEDTTGRLPTKPVGKGPSASASQGPVDMDWNWAG</sequence>
<feature type="region of interest" description="Disordered" evidence="7">
    <location>
        <begin position="1"/>
        <end position="313"/>
    </location>
</feature>
<evidence type="ECO:0000256" key="4">
    <source>
        <dbReference type="ARBA" id="ARBA00023163"/>
    </source>
</evidence>
<dbReference type="AlphaFoldDB" id="A0A8K0JID8"/>
<dbReference type="Pfam" id="PF02045">
    <property type="entry name" value="CBFB_NFYA"/>
    <property type="match status" value="1"/>
</dbReference>
<gene>
    <name evidence="8" type="ORF">FFLO_05535</name>
</gene>
<proteinExistence type="inferred from homology"/>
<comment type="subcellular location">
    <subcellularLocation>
        <location evidence="1 6">Nucleus</location>
    </subcellularLocation>
</comment>
<evidence type="ECO:0000256" key="1">
    <source>
        <dbReference type="ARBA" id="ARBA00004123"/>
    </source>
</evidence>
<feature type="compositionally biased region" description="Polar residues" evidence="7">
    <location>
        <begin position="195"/>
        <end position="204"/>
    </location>
</feature>
<feature type="compositionally biased region" description="Polar residues" evidence="7">
    <location>
        <begin position="138"/>
        <end position="160"/>
    </location>
</feature>
<protein>
    <recommendedName>
        <fullName evidence="6">Transcriptional activator HAP2</fullName>
    </recommendedName>
</protein>
<evidence type="ECO:0000256" key="3">
    <source>
        <dbReference type="ARBA" id="ARBA00023125"/>
    </source>
</evidence>
<keyword evidence="2 6" id="KW-0805">Transcription regulation</keyword>
<feature type="region of interest" description="Disordered" evidence="7">
    <location>
        <begin position="497"/>
        <end position="516"/>
    </location>
</feature>
<keyword evidence="4 6" id="KW-0804">Transcription</keyword>
<evidence type="ECO:0000256" key="6">
    <source>
        <dbReference type="RuleBase" id="RU367155"/>
    </source>
</evidence>
<feature type="compositionally biased region" description="Basic residues" evidence="7">
    <location>
        <begin position="223"/>
        <end position="236"/>
    </location>
</feature>
<dbReference type="GO" id="GO:0003677">
    <property type="term" value="F:DNA binding"/>
    <property type="evidence" value="ECO:0007669"/>
    <property type="project" value="UniProtKB-KW"/>
</dbReference>
<organism evidence="8 9">
    <name type="scientific">Filobasidium floriforme</name>
    <dbReference type="NCBI Taxonomy" id="5210"/>
    <lineage>
        <taxon>Eukaryota</taxon>
        <taxon>Fungi</taxon>
        <taxon>Dikarya</taxon>
        <taxon>Basidiomycota</taxon>
        <taxon>Agaricomycotina</taxon>
        <taxon>Tremellomycetes</taxon>
        <taxon>Filobasidiales</taxon>
        <taxon>Filobasidiaceae</taxon>
        <taxon>Filobasidium</taxon>
    </lineage>
</organism>